<dbReference type="InterPro" id="IPR000573">
    <property type="entry name" value="AconitaseA/IPMdHydase_ssu_swvl"/>
</dbReference>
<dbReference type="InterPro" id="IPR011827">
    <property type="entry name" value="LeuD_type2/HacB/DmdB"/>
</dbReference>
<dbReference type="InterPro" id="IPR033940">
    <property type="entry name" value="IPMI_Swivel"/>
</dbReference>
<dbReference type="Proteomes" id="UP000184188">
    <property type="component" value="Unassembled WGS sequence"/>
</dbReference>
<evidence type="ECO:0000259" key="6">
    <source>
        <dbReference type="Pfam" id="PF00330"/>
    </source>
</evidence>
<evidence type="ECO:0000256" key="5">
    <source>
        <dbReference type="ARBA" id="ARBA00023239"/>
    </source>
</evidence>
<sequence>MSTVARLLQILYQTREVAQDGLTDDILVEEPVLGQVRRVAVALDEKGYSKEAGALNTVVTICCLSPEFGGLGLAVDSTVLAPEQESEILFLVSAWLEALNSADRAESVPPPLLTRPAGRRGMTVSEKIFAMHDVDQKGWVAPSELIRVRVDWVIASEASWGGMETTYNLLGKPGIFRNDRFWLAGDHVVDPRVKHVPQVKAMIDASERAKHSFKMTEYQGMNYTILHTEFYRERVQPGMLVIGSDSHTTSSGALGCLAIGLGAADVTLPLVIGETWFRVPETVNIRLVGAPNPGISGKDTVLYILQQLKRNTVAADRVVEFTGPGVRHLSCDSRFAIANMTTELGGITGVFVPDEATFDFVQKRRLSQHKKSSVYFKPDEDAEYAETHEIDLAQVRSFLARYPSPDDVVPVAQHQGMELDGCFIGACTTTEEELILAALVLEQGLQQGLRPVKKGKRKVVPGSLPILHKLRQLGLVEIYEEAGFELGVPGCSYCVGMSADQAGVGEVWLSSQNRNFENRMGKGSIGNLGSAATVAASSFDMKLTDPHSLLRAIDLERWNSLRAAPISAKALNEGSGPVYVEPSGSPAVKPFTKGTASHIENLTVAESINTRTRTSAEEPFLKGRVNRLGDFIDTDALAPAEFLVTCPTNEAIGAHCLEYSHPDFRQRVKDGFNIVVAGTAFGCGSSREQAVSALLGCGVQCVIAKSFAFIFSRNMPNLGLLGIRMTDPAFFEAAQDGAEIEINLDDSVVRISGQTYPFQSTQMERELFQLGGIASAFGHFGKKLFEVMCTPKRVDSSQSVVLDLKPKTGGSVPKAMQW</sequence>
<evidence type="ECO:0000256" key="3">
    <source>
        <dbReference type="ARBA" id="ARBA00023004"/>
    </source>
</evidence>
<evidence type="ECO:0000313" key="9">
    <source>
        <dbReference type="Proteomes" id="UP000184188"/>
    </source>
</evidence>
<dbReference type="GO" id="GO:0170034">
    <property type="term" value="P:L-amino acid biosynthetic process"/>
    <property type="evidence" value="ECO:0007669"/>
    <property type="project" value="UniProtKB-ARBA"/>
</dbReference>
<keyword evidence="4" id="KW-0411">Iron-sulfur</keyword>
<dbReference type="OrthoDB" id="419183at2759"/>
<dbReference type="PRINTS" id="PR00415">
    <property type="entry name" value="ACONITASE"/>
</dbReference>
<dbReference type="STRING" id="1073090.A0A1L9SIT3"/>
<dbReference type="GO" id="GO:0051536">
    <property type="term" value="F:iron-sulfur cluster binding"/>
    <property type="evidence" value="ECO:0007669"/>
    <property type="project" value="UniProtKB-KW"/>
</dbReference>
<dbReference type="PANTHER" id="PTHR43822:SF2">
    <property type="entry name" value="HOMOACONITASE, MITOCHONDRIAL"/>
    <property type="match status" value="1"/>
</dbReference>
<dbReference type="InterPro" id="IPR036008">
    <property type="entry name" value="Aconitase_4Fe-4S_dom"/>
</dbReference>
<dbReference type="GO" id="GO:0046872">
    <property type="term" value="F:metal ion binding"/>
    <property type="evidence" value="ECO:0007669"/>
    <property type="project" value="UniProtKB-KW"/>
</dbReference>
<gene>
    <name evidence="8" type="ORF">ASPZODRAFT_95818</name>
</gene>
<dbReference type="Gene3D" id="3.20.19.10">
    <property type="entry name" value="Aconitase, domain 4"/>
    <property type="match status" value="1"/>
</dbReference>
<protein>
    <recommendedName>
        <fullName evidence="10">Aconitase/3-isopropylmalate dehydratase large subunit alpha/beta/alpha domain-containing protein</fullName>
    </recommendedName>
</protein>
<accession>A0A1L9SIT3</accession>
<dbReference type="GO" id="GO:0016836">
    <property type="term" value="F:hydro-lyase activity"/>
    <property type="evidence" value="ECO:0007669"/>
    <property type="project" value="InterPro"/>
</dbReference>
<dbReference type="PANTHER" id="PTHR43822">
    <property type="entry name" value="HOMOACONITASE, MITOCHONDRIAL-RELATED"/>
    <property type="match status" value="1"/>
</dbReference>
<organism evidence="8 9">
    <name type="scientific">Penicilliopsis zonata CBS 506.65</name>
    <dbReference type="NCBI Taxonomy" id="1073090"/>
    <lineage>
        <taxon>Eukaryota</taxon>
        <taxon>Fungi</taxon>
        <taxon>Dikarya</taxon>
        <taxon>Ascomycota</taxon>
        <taxon>Pezizomycotina</taxon>
        <taxon>Eurotiomycetes</taxon>
        <taxon>Eurotiomycetidae</taxon>
        <taxon>Eurotiales</taxon>
        <taxon>Aspergillaceae</taxon>
        <taxon>Penicilliopsis</taxon>
    </lineage>
</organism>
<dbReference type="InterPro" id="IPR050067">
    <property type="entry name" value="IPM_dehydratase_rel_enz"/>
</dbReference>
<evidence type="ECO:0000313" key="8">
    <source>
        <dbReference type="EMBL" id="OJJ47108.1"/>
    </source>
</evidence>
<dbReference type="SUPFAM" id="SSF52016">
    <property type="entry name" value="LeuD/IlvD-like"/>
    <property type="match status" value="1"/>
</dbReference>
<feature type="domain" description="Aconitase A/isopropylmalate dehydratase small subunit swivel" evidence="7">
    <location>
        <begin position="663"/>
        <end position="726"/>
    </location>
</feature>
<feature type="domain" description="Aconitase/3-isopropylmalate dehydratase large subunit alpha/beta/alpha" evidence="6">
    <location>
        <begin position="415"/>
        <end position="539"/>
    </location>
</feature>
<feature type="domain" description="Aconitase/3-isopropylmalate dehydratase large subunit alpha/beta/alpha" evidence="6">
    <location>
        <begin position="200"/>
        <end position="414"/>
    </location>
</feature>
<dbReference type="Pfam" id="PF00330">
    <property type="entry name" value="Aconitase"/>
    <property type="match status" value="2"/>
</dbReference>
<dbReference type="Pfam" id="PF00694">
    <property type="entry name" value="Aconitase_C"/>
    <property type="match status" value="1"/>
</dbReference>
<evidence type="ECO:0000256" key="2">
    <source>
        <dbReference type="ARBA" id="ARBA00022723"/>
    </source>
</evidence>
<dbReference type="NCBIfam" id="TIGR02087">
    <property type="entry name" value="LEUD_arch"/>
    <property type="match status" value="1"/>
</dbReference>
<dbReference type="GeneID" id="34616978"/>
<dbReference type="AlphaFoldDB" id="A0A1L9SIT3"/>
<proteinExistence type="inferred from homology"/>
<evidence type="ECO:0000256" key="4">
    <source>
        <dbReference type="ARBA" id="ARBA00023014"/>
    </source>
</evidence>
<evidence type="ECO:0000256" key="1">
    <source>
        <dbReference type="ARBA" id="ARBA00007185"/>
    </source>
</evidence>
<keyword evidence="9" id="KW-1185">Reference proteome</keyword>
<dbReference type="InterPro" id="IPR015928">
    <property type="entry name" value="Aconitase/3IPM_dehydase_swvl"/>
</dbReference>
<dbReference type="GO" id="GO:0170038">
    <property type="term" value="P:proteinogenic amino acid biosynthetic process"/>
    <property type="evidence" value="ECO:0007669"/>
    <property type="project" value="UniProtKB-ARBA"/>
</dbReference>
<evidence type="ECO:0000259" key="7">
    <source>
        <dbReference type="Pfam" id="PF00694"/>
    </source>
</evidence>
<comment type="similarity">
    <text evidence="1">Belongs to the aconitase/IPM isomerase family.</text>
</comment>
<reference evidence="9" key="1">
    <citation type="journal article" date="2017" name="Genome Biol.">
        <title>Comparative genomics reveals high biological diversity and specific adaptations in the industrially and medically important fungal genus Aspergillus.</title>
        <authorList>
            <person name="de Vries R.P."/>
            <person name="Riley R."/>
            <person name="Wiebenga A."/>
            <person name="Aguilar-Osorio G."/>
            <person name="Amillis S."/>
            <person name="Uchima C.A."/>
            <person name="Anderluh G."/>
            <person name="Asadollahi M."/>
            <person name="Askin M."/>
            <person name="Barry K."/>
            <person name="Battaglia E."/>
            <person name="Bayram O."/>
            <person name="Benocci T."/>
            <person name="Braus-Stromeyer S.A."/>
            <person name="Caldana C."/>
            <person name="Canovas D."/>
            <person name="Cerqueira G.C."/>
            <person name="Chen F."/>
            <person name="Chen W."/>
            <person name="Choi C."/>
            <person name="Clum A."/>
            <person name="Dos Santos R.A."/>
            <person name="Damasio A.R."/>
            <person name="Diallinas G."/>
            <person name="Emri T."/>
            <person name="Fekete E."/>
            <person name="Flipphi M."/>
            <person name="Freyberg S."/>
            <person name="Gallo A."/>
            <person name="Gournas C."/>
            <person name="Habgood R."/>
            <person name="Hainaut M."/>
            <person name="Harispe M.L."/>
            <person name="Henrissat B."/>
            <person name="Hilden K.S."/>
            <person name="Hope R."/>
            <person name="Hossain A."/>
            <person name="Karabika E."/>
            <person name="Karaffa L."/>
            <person name="Karanyi Z."/>
            <person name="Krasevec N."/>
            <person name="Kuo A."/>
            <person name="Kusch H."/>
            <person name="LaButti K."/>
            <person name="Lagendijk E.L."/>
            <person name="Lapidus A."/>
            <person name="Levasseur A."/>
            <person name="Lindquist E."/>
            <person name="Lipzen A."/>
            <person name="Logrieco A.F."/>
            <person name="MacCabe A."/>
            <person name="Maekelae M.R."/>
            <person name="Malavazi I."/>
            <person name="Melin P."/>
            <person name="Meyer V."/>
            <person name="Mielnichuk N."/>
            <person name="Miskei M."/>
            <person name="Molnar A.P."/>
            <person name="Mule G."/>
            <person name="Ngan C.Y."/>
            <person name="Orejas M."/>
            <person name="Orosz E."/>
            <person name="Ouedraogo J.P."/>
            <person name="Overkamp K.M."/>
            <person name="Park H.-S."/>
            <person name="Perrone G."/>
            <person name="Piumi F."/>
            <person name="Punt P.J."/>
            <person name="Ram A.F."/>
            <person name="Ramon A."/>
            <person name="Rauscher S."/>
            <person name="Record E."/>
            <person name="Riano-Pachon D.M."/>
            <person name="Robert V."/>
            <person name="Roehrig J."/>
            <person name="Ruller R."/>
            <person name="Salamov A."/>
            <person name="Salih N.S."/>
            <person name="Samson R.A."/>
            <person name="Sandor E."/>
            <person name="Sanguinetti M."/>
            <person name="Schuetze T."/>
            <person name="Sepcic K."/>
            <person name="Shelest E."/>
            <person name="Sherlock G."/>
            <person name="Sophianopoulou V."/>
            <person name="Squina F.M."/>
            <person name="Sun H."/>
            <person name="Susca A."/>
            <person name="Todd R.B."/>
            <person name="Tsang A."/>
            <person name="Unkles S.E."/>
            <person name="van de Wiele N."/>
            <person name="van Rossen-Uffink D."/>
            <person name="Oliveira J.V."/>
            <person name="Vesth T.C."/>
            <person name="Visser J."/>
            <person name="Yu J.-H."/>
            <person name="Zhou M."/>
            <person name="Andersen M.R."/>
            <person name="Archer D.B."/>
            <person name="Baker S.E."/>
            <person name="Benoit I."/>
            <person name="Brakhage A.A."/>
            <person name="Braus G.H."/>
            <person name="Fischer R."/>
            <person name="Frisvad J.C."/>
            <person name="Goldman G.H."/>
            <person name="Houbraken J."/>
            <person name="Oakley B."/>
            <person name="Pocsi I."/>
            <person name="Scazzocchio C."/>
            <person name="Seiboth B."/>
            <person name="vanKuyk P.A."/>
            <person name="Wortman J."/>
            <person name="Dyer P.S."/>
            <person name="Grigoriev I.V."/>
        </authorList>
    </citation>
    <scope>NUCLEOTIDE SEQUENCE [LARGE SCALE GENOMIC DNA]</scope>
    <source>
        <strain evidence="9">CBS 506.65</strain>
    </source>
</reference>
<dbReference type="InterPro" id="IPR015931">
    <property type="entry name" value="Acnase/IPM_dHydase_lsu_aba_1/3"/>
</dbReference>
<dbReference type="SUPFAM" id="SSF53732">
    <property type="entry name" value="Aconitase iron-sulfur domain"/>
    <property type="match status" value="1"/>
</dbReference>
<name>A0A1L9SIT3_9EURO</name>
<keyword evidence="3" id="KW-0408">Iron</keyword>
<dbReference type="InterPro" id="IPR001030">
    <property type="entry name" value="Acoase/IPM_deHydtase_lsu_aba"/>
</dbReference>
<dbReference type="EMBL" id="KV878341">
    <property type="protein sequence ID" value="OJJ47108.1"/>
    <property type="molecule type" value="Genomic_DNA"/>
</dbReference>
<dbReference type="Gene3D" id="3.30.499.10">
    <property type="entry name" value="Aconitase, domain 3"/>
    <property type="match status" value="2"/>
</dbReference>
<dbReference type="RefSeq" id="XP_022581618.1">
    <property type="nucleotide sequence ID" value="XM_022730514.1"/>
</dbReference>
<keyword evidence="5" id="KW-0456">Lyase</keyword>
<dbReference type="VEuPathDB" id="FungiDB:ASPZODRAFT_95818"/>
<keyword evidence="2" id="KW-0479">Metal-binding</keyword>
<dbReference type="CDD" id="cd01577">
    <property type="entry name" value="IPMI_Swivel"/>
    <property type="match status" value="1"/>
</dbReference>
<evidence type="ECO:0008006" key="10">
    <source>
        <dbReference type="Google" id="ProtNLM"/>
    </source>
</evidence>